<keyword evidence="3" id="KW-1185">Reference proteome</keyword>
<protein>
    <submittedName>
        <fullName evidence="2">Uncharacterized protein</fullName>
    </submittedName>
</protein>
<sequence>MGVCQCNQMGFQNLSKYDKFEVAIQSSLTVSGFDSCSTASDVALDDALASVFCADVEAEAEADAGATKLVEEESQSKKKKMSRETKEKKRKQNDKIKFFGRAKRQGASSGKIKRNDIGREKRRQFESGILLQYQKEYQQQKMKEEMEKQKRAQQRNKGAKFENKDKPNVLAKQHKQHKDNKRTQKMNAKLALVMQKVSKIKEQIKLAIDIELKKLKETEKAEQIEQPKFKKLNQSKKLNSSKR</sequence>
<evidence type="ECO:0000313" key="2">
    <source>
        <dbReference type="EMBL" id="ETO17454.1"/>
    </source>
</evidence>
<feature type="region of interest" description="Disordered" evidence="1">
    <location>
        <begin position="217"/>
        <end position="243"/>
    </location>
</feature>
<evidence type="ECO:0000256" key="1">
    <source>
        <dbReference type="SAM" id="MobiDB-lite"/>
    </source>
</evidence>
<dbReference type="Proteomes" id="UP000023152">
    <property type="component" value="Unassembled WGS sequence"/>
</dbReference>
<feature type="compositionally biased region" description="Basic and acidic residues" evidence="1">
    <location>
        <begin position="69"/>
        <end position="95"/>
    </location>
</feature>
<feature type="compositionally biased region" description="Basic residues" evidence="1">
    <location>
        <begin position="229"/>
        <end position="243"/>
    </location>
</feature>
<feature type="region of interest" description="Disordered" evidence="1">
    <location>
        <begin position="67"/>
        <end position="95"/>
    </location>
</feature>
<feature type="compositionally biased region" description="Basic residues" evidence="1">
    <location>
        <begin position="172"/>
        <end position="184"/>
    </location>
</feature>
<comment type="caution">
    <text evidence="2">The sequence shown here is derived from an EMBL/GenBank/DDBJ whole genome shotgun (WGS) entry which is preliminary data.</text>
</comment>
<accession>X6MUH1</accession>
<evidence type="ECO:0000313" key="3">
    <source>
        <dbReference type="Proteomes" id="UP000023152"/>
    </source>
</evidence>
<name>X6MUH1_RETFI</name>
<dbReference type="EMBL" id="ASPP01016583">
    <property type="protein sequence ID" value="ETO17454.1"/>
    <property type="molecule type" value="Genomic_DNA"/>
</dbReference>
<gene>
    <name evidence="2" type="ORF">RFI_19865</name>
</gene>
<feature type="region of interest" description="Disordered" evidence="1">
    <location>
        <begin position="142"/>
        <end position="184"/>
    </location>
</feature>
<proteinExistence type="predicted"/>
<reference evidence="2 3" key="1">
    <citation type="journal article" date="2013" name="Curr. Biol.">
        <title>The Genome of the Foraminiferan Reticulomyxa filosa.</title>
        <authorList>
            <person name="Glockner G."/>
            <person name="Hulsmann N."/>
            <person name="Schleicher M."/>
            <person name="Noegel A.A."/>
            <person name="Eichinger L."/>
            <person name="Gallinger C."/>
            <person name="Pawlowski J."/>
            <person name="Sierra R."/>
            <person name="Euteneuer U."/>
            <person name="Pillet L."/>
            <person name="Moustafa A."/>
            <person name="Platzer M."/>
            <person name="Groth M."/>
            <person name="Szafranski K."/>
            <person name="Schliwa M."/>
        </authorList>
    </citation>
    <scope>NUCLEOTIDE SEQUENCE [LARGE SCALE GENOMIC DNA]</scope>
</reference>
<feature type="compositionally biased region" description="Basic and acidic residues" evidence="1">
    <location>
        <begin position="217"/>
        <end position="228"/>
    </location>
</feature>
<organism evidence="2 3">
    <name type="scientific">Reticulomyxa filosa</name>
    <dbReference type="NCBI Taxonomy" id="46433"/>
    <lineage>
        <taxon>Eukaryota</taxon>
        <taxon>Sar</taxon>
        <taxon>Rhizaria</taxon>
        <taxon>Retaria</taxon>
        <taxon>Foraminifera</taxon>
        <taxon>Monothalamids</taxon>
        <taxon>Reticulomyxidae</taxon>
        <taxon>Reticulomyxa</taxon>
    </lineage>
</organism>
<dbReference type="AlphaFoldDB" id="X6MUH1"/>